<dbReference type="AlphaFoldDB" id="A0A813INP8"/>
<accession>A0A813INP8</accession>
<feature type="non-terminal residue" evidence="1">
    <location>
        <position position="1"/>
    </location>
</feature>
<dbReference type="EMBL" id="CAJNNW010010686">
    <property type="protein sequence ID" value="CAE8652344.1"/>
    <property type="molecule type" value="Genomic_DNA"/>
</dbReference>
<name>A0A813INP8_POLGL</name>
<reference evidence="1" key="1">
    <citation type="submission" date="2021-02" db="EMBL/GenBank/DDBJ databases">
        <authorList>
            <person name="Dougan E. K."/>
            <person name="Rhodes N."/>
            <person name="Thang M."/>
            <person name="Chan C."/>
        </authorList>
    </citation>
    <scope>NUCLEOTIDE SEQUENCE</scope>
</reference>
<gene>
    <name evidence="1" type="ORF">PGLA2088_LOCUS9628</name>
</gene>
<comment type="caution">
    <text evidence="1">The sequence shown here is derived from an EMBL/GenBank/DDBJ whole genome shotgun (WGS) entry which is preliminary data.</text>
</comment>
<evidence type="ECO:0000313" key="1">
    <source>
        <dbReference type="EMBL" id="CAE8652344.1"/>
    </source>
</evidence>
<protein>
    <submittedName>
        <fullName evidence="1">Uncharacterized protein</fullName>
    </submittedName>
</protein>
<evidence type="ECO:0000313" key="2">
    <source>
        <dbReference type="Proteomes" id="UP000626109"/>
    </source>
</evidence>
<feature type="non-terminal residue" evidence="1">
    <location>
        <position position="97"/>
    </location>
</feature>
<organism evidence="1 2">
    <name type="scientific">Polarella glacialis</name>
    <name type="common">Dinoflagellate</name>
    <dbReference type="NCBI Taxonomy" id="89957"/>
    <lineage>
        <taxon>Eukaryota</taxon>
        <taxon>Sar</taxon>
        <taxon>Alveolata</taxon>
        <taxon>Dinophyceae</taxon>
        <taxon>Suessiales</taxon>
        <taxon>Suessiaceae</taxon>
        <taxon>Polarella</taxon>
    </lineage>
</organism>
<dbReference type="Proteomes" id="UP000626109">
    <property type="component" value="Unassembled WGS sequence"/>
</dbReference>
<sequence>SWRKTSSFRRKNSILQELQAFQQDFQLELLREKEQSTVASWRELAAAVGCAQSPESEASLRLQLLESSVTAAAAEVAVEATERALRADKALIDTRKE</sequence>
<proteinExistence type="predicted"/>